<evidence type="ECO:0000313" key="5">
    <source>
        <dbReference type="Proteomes" id="UP000824469"/>
    </source>
</evidence>
<comment type="caution">
    <text evidence="4">The sequence shown here is derived from an EMBL/GenBank/DDBJ whole genome shotgun (WGS) entry which is preliminary data.</text>
</comment>
<gene>
    <name evidence="4" type="ORF">KI387_041063</name>
</gene>
<dbReference type="EMBL" id="JAHRHJ020000788">
    <property type="protein sequence ID" value="KAH9293732.1"/>
    <property type="molecule type" value="Genomic_DNA"/>
</dbReference>
<keyword evidence="3" id="KW-0413">Isomerase</keyword>
<dbReference type="Proteomes" id="UP000824469">
    <property type="component" value="Unassembled WGS sequence"/>
</dbReference>
<reference evidence="4 5" key="1">
    <citation type="journal article" date="2021" name="Nat. Plants">
        <title>The Taxus genome provides insights into paclitaxel biosynthesis.</title>
        <authorList>
            <person name="Xiong X."/>
            <person name="Gou J."/>
            <person name="Liao Q."/>
            <person name="Li Y."/>
            <person name="Zhou Q."/>
            <person name="Bi G."/>
            <person name="Li C."/>
            <person name="Du R."/>
            <person name="Wang X."/>
            <person name="Sun T."/>
            <person name="Guo L."/>
            <person name="Liang H."/>
            <person name="Lu P."/>
            <person name="Wu Y."/>
            <person name="Zhang Z."/>
            <person name="Ro D.K."/>
            <person name="Shang Y."/>
            <person name="Huang S."/>
            <person name="Yan J."/>
        </authorList>
    </citation>
    <scope>NUCLEOTIDE SEQUENCE [LARGE SCALE GENOMIC DNA]</scope>
    <source>
        <strain evidence="4">Ta-2019</strain>
    </source>
</reference>
<evidence type="ECO:0008006" key="6">
    <source>
        <dbReference type="Google" id="ProtNLM"/>
    </source>
</evidence>
<keyword evidence="5" id="KW-1185">Reference proteome</keyword>
<evidence type="ECO:0000313" key="4">
    <source>
        <dbReference type="EMBL" id="KAH9293732.1"/>
    </source>
</evidence>
<name>A0AA38C4X4_TAXCH</name>
<protein>
    <recommendedName>
        <fullName evidence="6">NAD-dependent epimerase/dehydratase domain-containing protein</fullName>
    </recommendedName>
</protein>
<dbReference type="OMA" id="GHWGGDW"/>
<dbReference type="AlphaFoldDB" id="A0AA38C4X4"/>
<accession>A0AA38C4X4</accession>
<evidence type="ECO:0000256" key="1">
    <source>
        <dbReference type="ARBA" id="ARBA00007637"/>
    </source>
</evidence>
<dbReference type="SUPFAM" id="SSF51735">
    <property type="entry name" value="NAD(P)-binding Rossmann-fold domains"/>
    <property type="match status" value="1"/>
</dbReference>
<comment type="similarity">
    <text evidence="1">Belongs to the NAD(P)-dependent epimerase/dehydratase family.</text>
</comment>
<proteinExistence type="inferred from homology"/>
<feature type="non-terminal residue" evidence="4">
    <location>
        <position position="1"/>
    </location>
</feature>
<dbReference type="InterPro" id="IPR036291">
    <property type="entry name" value="NAD(P)-bd_dom_sf"/>
</dbReference>
<organism evidence="4 5">
    <name type="scientific">Taxus chinensis</name>
    <name type="common">Chinese yew</name>
    <name type="synonym">Taxus wallichiana var. chinensis</name>
    <dbReference type="NCBI Taxonomy" id="29808"/>
    <lineage>
        <taxon>Eukaryota</taxon>
        <taxon>Viridiplantae</taxon>
        <taxon>Streptophyta</taxon>
        <taxon>Embryophyta</taxon>
        <taxon>Tracheophyta</taxon>
        <taxon>Spermatophyta</taxon>
        <taxon>Pinopsida</taxon>
        <taxon>Pinidae</taxon>
        <taxon>Conifers II</taxon>
        <taxon>Cupressales</taxon>
        <taxon>Taxaceae</taxon>
        <taxon>Taxus</taxon>
    </lineage>
</organism>
<dbReference type="GO" id="GO:0016853">
    <property type="term" value="F:isomerase activity"/>
    <property type="evidence" value="ECO:0007669"/>
    <property type="project" value="UniProtKB-KW"/>
</dbReference>
<evidence type="ECO:0000256" key="2">
    <source>
        <dbReference type="ARBA" id="ARBA00023027"/>
    </source>
</evidence>
<dbReference type="Gene3D" id="3.40.50.720">
    <property type="entry name" value="NAD(P)-binding Rossmann-like Domain"/>
    <property type="match status" value="1"/>
</dbReference>
<keyword evidence="2" id="KW-0520">NAD</keyword>
<evidence type="ECO:0000256" key="3">
    <source>
        <dbReference type="ARBA" id="ARBA00023235"/>
    </source>
</evidence>
<dbReference type="PANTHER" id="PTHR43574">
    <property type="entry name" value="EPIMERASE-RELATED"/>
    <property type="match status" value="1"/>
</dbReference>
<sequence>MVLEALYDATHIISSIPPNVGGRKDPVIFQLGDVLQQTISDGNNVWMGYLSSTRVYGHWGGDWIDEDSPAKSVDEMSLARLDAEKAWIMLGENAGAPTQVFRLGGIYGPGR</sequence>